<sequence length="106" mass="12662">MLEWVFRDFVKKLERSTKNVSRDFAKQNSKEIGYLFDKKIYPLANKFDYIAKERIKQAIKETEKLETKIKDDIESLLNNADTKIKDIIEKIDIIRKSTYLFCICSF</sequence>
<comment type="caution">
    <text evidence="2">The sequence shown here is derived from an EMBL/GenBank/DDBJ whole genome shotgun (WGS) entry which is preliminary data.</text>
</comment>
<accession>A0ABR8GMG8</accession>
<dbReference type="EMBL" id="JACJTA010000009">
    <property type="protein sequence ID" value="MBD2604239.1"/>
    <property type="molecule type" value="Genomic_DNA"/>
</dbReference>
<keyword evidence="1" id="KW-0175">Coiled coil</keyword>
<proteinExistence type="predicted"/>
<feature type="coiled-coil region" evidence="1">
    <location>
        <begin position="59"/>
        <end position="90"/>
    </location>
</feature>
<keyword evidence="3" id="KW-1185">Reference proteome</keyword>
<dbReference type="Proteomes" id="UP000660380">
    <property type="component" value="Unassembled WGS sequence"/>
</dbReference>
<evidence type="ECO:0000313" key="2">
    <source>
        <dbReference type="EMBL" id="MBD2604239.1"/>
    </source>
</evidence>
<evidence type="ECO:0000256" key="1">
    <source>
        <dbReference type="SAM" id="Coils"/>
    </source>
</evidence>
<evidence type="ECO:0000313" key="3">
    <source>
        <dbReference type="Proteomes" id="UP000660380"/>
    </source>
</evidence>
<dbReference type="RefSeq" id="WP_029632133.1">
    <property type="nucleotide sequence ID" value="NZ_JACJTA010000009.1"/>
</dbReference>
<organism evidence="2 3">
    <name type="scientific">Scytonema hofmannii FACHB-248</name>
    <dbReference type="NCBI Taxonomy" id="1842502"/>
    <lineage>
        <taxon>Bacteria</taxon>
        <taxon>Bacillati</taxon>
        <taxon>Cyanobacteriota</taxon>
        <taxon>Cyanophyceae</taxon>
        <taxon>Nostocales</taxon>
        <taxon>Scytonemataceae</taxon>
        <taxon>Scytonema</taxon>
    </lineage>
</organism>
<protein>
    <submittedName>
        <fullName evidence="2">Uncharacterized protein</fullName>
    </submittedName>
</protein>
<name>A0ABR8GMG8_9CYAN</name>
<reference evidence="2 3" key="1">
    <citation type="journal article" date="2020" name="ISME J.">
        <title>Comparative genomics reveals insights into cyanobacterial evolution and habitat adaptation.</title>
        <authorList>
            <person name="Chen M.Y."/>
            <person name="Teng W.K."/>
            <person name="Zhao L."/>
            <person name="Hu C.X."/>
            <person name="Zhou Y.K."/>
            <person name="Han B.P."/>
            <person name="Song L.R."/>
            <person name="Shu W.S."/>
        </authorList>
    </citation>
    <scope>NUCLEOTIDE SEQUENCE [LARGE SCALE GENOMIC DNA]</scope>
    <source>
        <strain evidence="2 3">FACHB-248</strain>
    </source>
</reference>
<gene>
    <name evidence="2" type="ORF">H6G81_06770</name>
</gene>